<reference evidence="1 2" key="1">
    <citation type="submission" date="2024-01" db="EMBL/GenBank/DDBJ databases">
        <title>Characterization of antibiotic resistant novel bacterial strains and their environmental applications.</title>
        <authorList>
            <person name="Manzoor S."/>
            <person name="Abbas S."/>
            <person name="Arshad M."/>
            <person name="Ahmed I."/>
        </authorList>
    </citation>
    <scope>NUCLEOTIDE SEQUENCE [LARGE SCALE GENOMIC DNA]</scope>
    <source>
        <strain evidence="1 2">NCCP-602</strain>
    </source>
</reference>
<gene>
    <name evidence="1" type="ORF">NCCP602_15660</name>
</gene>
<evidence type="ECO:0000313" key="1">
    <source>
        <dbReference type="EMBL" id="GAA0035605.1"/>
    </source>
</evidence>
<accession>A0ABP3C779</accession>
<comment type="caution">
    <text evidence="1">The sequence shown here is derived from an EMBL/GenBank/DDBJ whole genome shotgun (WGS) entry which is preliminary data.</text>
</comment>
<protein>
    <submittedName>
        <fullName evidence="1">Uncharacterized protein</fullName>
    </submittedName>
</protein>
<dbReference type="EMBL" id="BAAAAF010000004">
    <property type="protein sequence ID" value="GAA0035605.1"/>
    <property type="molecule type" value="Genomic_DNA"/>
</dbReference>
<organism evidence="1 2">
    <name type="scientific">Brevibacterium metallidurans</name>
    <dbReference type="NCBI Taxonomy" id="1482676"/>
    <lineage>
        <taxon>Bacteria</taxon>
        <taxon>Bacillati</taxon>
        <taxon>Actinomycetota</taxon>
        <taxon>Actinomycetes</taxon>
        <taxon>Micrococcales</taxon>
        <taxon>Brevibacteriaceae</taxon>
        <taxon>Brevibacterium</taxon>
    </lineage>
</organism>
<dbReference type="Proteomes" id="UP001498238">
    <property type="component" value="Unassembled WGS sequence"/>
</dbReference>
<keyword evidence="2" id="KW-1185">Reference proteome</keyword>
<name>A0ABP3C779_9MICO</name>
<evidence type="ECO:0000313" key="2">
    <source>
        <dbReference type="Proteomes" id="UP001498238"/>
    </source>
</evidence>
<sequence>MHESLLELDWLWLADFAPNTTRIATQPFHLQEQDGAHLRRHVLDIQLEHSNGSNTLVDANPATRLSDKRVQEQFSWSARLCGRKAGAT</sequence>
<proteinExistence type="predicted"/>